<dbReference type="Proteomes" id="UP000652219">
    <property type="component" value="Unassembled WGS sequence"/>
</dbReference>
<feature type="region of interest" description="Disordered" evidence="1">
    <location>
        <begin position="286"/>
        <end position="307"/>
    </location>
</feature>
<dbReference type="EMBL" id="WIGN01001111">
    <property type="protein sequence ID" value="KAF6780757.1"/>
    <property type="molecule type" value="Genomic_DNA"/>
</dbReference>
<accession>A0A8H6MH73</accession>
<evidence type="ECO:0000313" key="3">
    <source>
        <dbReference type="Proteomes" id="UP000652219"/>
    </source>
</evidence>
<keyword evidence="3" id="KW-1185">Reference proteome</keyword>
<dbReference type="AlphaFoldDB" id="A0A8H6MH73"/>
<evidence type="ECO:0000313" key="2">
    <source>
        <dbReference type="EMBL" id="KAF6780757.1"/>
    </source>
</evidence>
<name>A0A8H6MH73_9PEZI</name>
<gene>
    <name evidence="2" type="ORF">CSOJ01_16121</name>
</gene>
<dbReference type="Pfam" id="PF12013">
    <property type="entry name" value="OrsD"/>
    <property type="match status" value="1"/>
</dbReference>
<organism evidence="2 3">
    <name type="scientific">Colletotrichum sojae</name>
    <dbReference type="NCBI Taxonomy" id="2175907"/>
    <lineage>
        <taxon>Eukaryota</taxon>
        <taxon>Fungi</taxon>
        <taxon>Dikarya</taxon>
        <taxon>Ascomycota</taxon>
        <taxon>Pezizomycotina</taxon>
        <taxon>Sordariomycetes</taxon>
        <taxon>Hypocreomycetidae</taxon>
        <taxon>Glomerellales</taxon>
        <taxon>Glomerellaceae</taxon>
        <taxon>Colletotrichum</taxon>
        <taxon>Colletotrichum orchidearum species complex</taxon>
    </lineage>
</organism>
<reference evidence="2 3" key="1">
    <citation type="journal article" date="2020" name="Phytopathology">
        <title>Genome Sequence Resources of Colletotrichum truncatum, C. plurivorum, C. musicola, and C. sojae: Four Species Pathogenic to Soybean (Glycine max).</title>
        <authorList>
            <person name="Rogerio F."/>
            <person name="Boufleur T.R."/>
            <person name="Ciampi-Guillardi M."/>
            <person name="Sukno S.A."/>
            <person name="Thon M.R."/>
            <person name="Massola Junior N.S."/>
            <person name="Baroncelli R."/>
        </authorList>
    </citation>
    <scope>NUCLEOTIDE SEQUENCE [LARGE SCALE GENOMIC DNA]</scope>
    <source>
        <strain evidence="2 3">LFN0009</strain>
    </source>
</reference>
<protein>
    <submittedName>
        <fullName evidence="2">Uncharacterized protein</fullName>
    </submittedName>
</protein>
<proteinExistence type="predicted"/>
<comment type="caution">
    <text evidence="2">The sequence shown here is derived from an EMBL/GenBank/DDBJ whole genome shotgun (WGS) entry which is preliminary data.</text>
</comment>
<sequence>MEYFQELKEFRLLCCRVCRACVTVKRVRAHLKGAPHYLTRQEIRKAVQWADELDVIRDDEELLTLRMPDADHEPIGALKPPEEGGRRCTFEPGCQFVGSSTKKCLHHLRSVHDTDPGVGAGRKRKGSTEDDMPWRTGVYYQRFFIRGLRSDYFEVGRGRNLEAERRNEVFQQKSLDEIARVFGEKVASVRARETENADNPDEFKAPNAWVNRLGSAMHLKDFGEKKELLRGLLSLDYEMDSDDPTRCYDTELRLIHMALERIKNKAKQYARPTTMSWAALFEANRKDHQSERSRPFHFRKRPATEKR</sequence>
<dbReference type="InterPro" id="IPR022698">
    <property type="entry name" value="OrsD"/>
</dbReference>
<feature type="non-terminal residue" evidence="2">
    <location>
        <position position="307"/>
    </location>
</feature>
<evidence type="ECO:0000256" key="1">
    <source>
        <dbReference type="SAM" id="MobiDB-lite"/>
    </source>
</evidence>